<keyword evidence="3" id="KW-1003">Cell membrane</keyword>
<dbReference type="SUPFAM" id="SSF53850">
    <property type="entry name" value="Periplasmic binding protein-like II"/>
    <property type="match status" value="1"/>
</dbReference>
<dbReference type="EMBL" id="JQDR03003397">
    <property type="protein sequence ID" value="KAA0202537.1"/>
    <property type="molecule type" value="Genomic_DNA"/>
</dbReference>
<dbReference type="OrthoDB" id="5984008at2759"/>
<feature type="domain" description="Ionotropic glutamate receptor C-terminal" evidence="11">
    <location>
        <begin position="11"/>
        <end position="265"/>
    </location>
</feature>
<evidence type="ECO:0000256" key="4">
    <source>
        <dbReference type="ARBA" id="ARBA00022692"/>
    </source>
</evidence>
<gene>
    <name evidence="12" type="ORF">HAZT_HAZT006784</name>
</gene>
<dbReference type="Proteomes" id="UP000711488">
    <property type="component" value="Unassembled WGS sequence"/>
</dbReference>
<dbReference type="PANTHER" id="PTHR42643">
    <property type="entry name" value="IONOTROPIC RECEPTOR 20A-RELATED"/>
    <property type="match status" value="1"/>
</dbReference>
<feature type="transmembrane region" description="Helical" evidence="9">
    <location>
        <begin position="62"/>
        <end position="80"/>
    </location>
</feature>
<keyword evidence="10" id="KW-0732">Signal</keyword>
<comment type="subcellular location">
    <subcellularLocation>
        <location evidence="1">Cell membrane</location>
        <topology evidence="1">Multi-pass membrane protein</topology>
    </subcellularLocation>
</comment>
<evidence type="ECO:0000256" key="2">
    <source>
        <dbReference type="ARBA" id="ARBA00008685"/>
    </source>
</evidence>
<evidence type="ECO:0000256" key="6">
    <source>
        <dbReference type="ARBA" id="ARBA00023136"/>
    </source>
</evidence>
<evidence type="ECO:0000259" key="11">
    <source>
        <dbReference type="Pfam" id="PF00060"/>
    </source>
</evidence>
<feature type="transmembrane region" description="Helical" evidence="9">
    <location>
        <begin position="256"/>
        <end position="278"/>
    </location>
</feature>
<evidence type="ECO:0000256" key="1">
    <source>
        <dbReference type="ARBA" id="ARBA00004651"/>
    </source>
</evidence>
<evidence type="ECO:0000256" key="9">
    <source>
        <dbReference type="SAM" id="Phobius"/>
    </source>
</evidence>
<evidence type="ECO:0000256" key="3">
    <source>
        <dbReference type="ARBA" id="ARBA00022475"/>
    </source>
</evidence>
<evidence type="ECO:0000256" key="7">
    <source>
        <dbReference type="ARBA" id="ARBA00023170"/>
    </source>
</evidence>
<dbReference type="Pfam" id="PF00060">
    <property type="entry name" value="Lig_chan"/>
    <property type="match status" value="1"/>
</dbReference>
<sequence>TLTFFGVLLPVLGYAVSRRSPRSLESPQEQEPILYRTPGGSFLLIVAAITRQRVMEPKRRGLKLIMMALLMFTLLATLFYCSTLTSNLTVPTYQQPIKTIQQLLETDMLVGSLTDSWRQQFKLSDNPDIQKLVPRYVSLDDYPSHLSEVVEGKMTIFAVSKTLRALMDSLPENQVRLMEECPYTNSVGALLKLNSPLKDDIDRVIMQMQSSGILDRFLVDTQRYLRRRDARQRSAKISSSEDTSNQVTLNLGHLQGAFIVFLGGCLVSTVCFLCELAMHHCKMSIQEHTGAQE</sequence>
<feature type="transmembrane region" description="Helical" evidence="9">
    <location>
        <begin position="33"/>
        <end position="50"/>
    </location>
</feature>
<reference evidence="12" key="2">
    <citation type="journal article" date="2018" name="Environ. Sci. Technol.">
        <title>The Toxicogenome of Hyalella azteca: A Model for Sediment Ecotoxicology and Evolutionary Toxicology.</title>
        <authorList>
            <person name="Poynton H.C."/>
            <person name="Hasenbein S."/>
            <person name="Benoit J.B."/>
            <person name="Sepulveda M.S."/>
            <person name="Poelchau M.F."/>
            <person name="Hughes D.S.T."/>
            <person name="Murali S.C."/>
            <person name="Chen S."/>
            <person name="Glastad K.M."/>
            <person name="Goodisman M.A.D."/>
            <person name="Werren J.H."/>
            <person name="Vineis J.H."/>
            <person name="Bowen J.L."/>
            <person name="Friedrich M."/>
            <person name="Jones J."/>
            <person name="Robertson H.M."/>
            <person name="Feyereisen R."/>
            <person name="Mechler-Hickson A."/>
            <person name="Mathers N."/>
            <person name="Lee C.E."/>
            <person name="Colbourne J.K."/>
            <person name="Biales A."/>
            <person name="Johnston J.S."/>
            <person name="Wellborn G.A."/>
            <person name="Rosendale A.J."/>
            <person name="Cridge A.G."/>
            <person name="Munoz-Torres M.C."/>
            <person name="Bain P.A."/>
            <person name="Manny A.R."/>
            <person name="Major K.M."/>
            <person name="Lambert F.N."/>
            <person name="Vulpe C.D."/>
            <person name="Tuck P."/>
            <person name="Blalock B.J."/>
            <person name="Lin Y.Y."/>
            <person name="Smith M.E."/>
            <person name="Ochoa-Acuna H."/>
            <person name="Chen M.M."/>
            <person name="Childers C.P."/>
            <person name="Qu J."/>
            <person name="Dugan S."/>
            <person name="Lee S.L."/>
            <person name="Chao H."/>
            <person name="Dinh H."/>
            <person name="Han Y."/>
            <person name="Doddapaneni H."/>
            <person name="Worley K.C."/>
            <person name="Muzny D.M."/>
            <person name="Gibbs R.A."/>
            <person name="Richards S."/>
        </authorList>
    </citation>
    <scope>NUCLEOTIDE SEQUENCE</scope>
    <source>
        <strain evidence="12">HAZT.00-mixed</strain>
        <tissue evidence="12">Whole organism</tissue>
    </source>
</reference>
<accession>A0A6A0HCA5</accession>
<feature type="chain" id="PRO_5025330874" evidence="10">
    <location>
        <begin position="18"/>
        <end position="293"/>
    </location>
</feature>
<reference evidence="12" key="3">
    <citation type="submission" date="2019-06" db="EMBL/GenBank/DDBJ databases">
        <authorList>
            <person name="Poynton C."/>
            <person name="Hasenbein S."/>
            <person name="Benoit J.B."/>
            <person name="Sepulveda M.S."/>
            <person name="Poelchau M.F."/>
            <person name="Murali S.C."/>
            <person name="Chen S."/>
            <person name="Glastad K.M."/>
            <person name="Werren J.H."/>
            <person name="Vineis J.H."/>
            <person name="Bowen J.L."/>
            <person name="Friedrich M."/>
            <person name="Jones J."/>
            <person name="Robertson H.M."/>
            <person name="Feyereisen R."/>
            <person name="Mechler-Hickson A."/>
            <person name="Mathers N."/>
            <person name="Lee C.E."/>
            <person name="Colbourne J.K."/>
            <person name="Biales A."/>
            <person name="Johnston J.S."/>
            <person name="Wellborn G.A."/>
            <person name="Rosendale A.J."/>
            <person name="Cridge A.G."/>
            <person name="Munoz-Torres M.C."/>
            <person name="Bain P.A."/>
            <person name="Manny A.R."/>
            <person name="Major K.M."/>
            <person name="Lambert F.N."/>
            <person name="Vulpe C.D."/>
            <person name="Tuck P."/>
            <person name="Blalock B.J."/>
            <person name="Lin Y.-Y."/>
            <person name="Smith M.E."/>
            <person name="Ochoa-Acuna H."/>
            <person name="Chen M.-J.M."/>
            <person name="Childers C.P."/>
            <person name="Qu J."/>
            <person name="Dugan S."/>
            <person name="Lee S.L."/>
            <person name="Chao H."/>
            <person name="Dinh H."/>
            <person name="Han Y."/>
            <person name="Doddapaneni H."/>
            <person name="Worley K.C."/>
            <person name="Muzny D.M."/>
            <person name="Gibbs R.A."/>
            <person name="Richards S."/>
        </authorList>
    </citation>
    <scope>NUCLEOTIDE SEQUENCE</scope>
    <source>
        <strain evidence="12">HAZT.00-mixed</strain>
        <tissue evidence="12">Whole organism</tissue>
    </source>
</reference>
<dbReference type="Gene3D" id="1.10.287.70">
    <property type="match status" value="1"/>
</dbReference>
<keyword evidence="4 9" id="KW-0812">Transmembrane</keyword>
<reference evidence="12" key="1">
    <citation type="submission" date="2014-08" db="EMBL/GenBank/DDBJ databases">
        <authorList>
            <person name="Murali S."/>
            <person name="Richards S."/>
            <person name="Bandaranaike D."/>
            <person name="Bellair M."/>
            <person name="Blankenburg K."/>
            <person name="Chao H."/>
            <person name="Dinh H."/>
            <person name="Doddapaneni H."/>
            <person name="Dugan-Rocha S."/>
            <person name="Elkadiri S."/>
            <person name="Gnanaolivu R."/>
            <person name="Hughes D."/>
            <person name="Lee S."/>
            <person name="Li M."/>
            <person name="Ming W."/>
            <person name="Munidasa M."/>
            <person name="Muniz J."/>
            <person name="Nguyen L."/>
            <person name="Osuji N."/>
            <person name="Pu L.-L."/>
            <person name="Puazo M."/>
            <person name="Skinner E."/>
            <person name="Qu C."/>
            <person name="Quiroz J."/>
            <person name="Raj R."/>
            <person name="Weissenberger G."/>
            <person name="Xin Y."/>
            <person name="Zou X."/>
            <person name="Han Y."/>
            <person name="Worley K."/>
            <person name="Muzny D."/>
            <person name="Gibbs R."/>
        </authorList>
    </citation>
    <scope>NUCLEOTIDE SEQUENCE</scope>
    <source>
        <strain evidence="12">HAZT.00-mixed</strain>
        <tissue evidence="12">Whole organism</tissue>
    </source>
</reference>
<dbReference type="GO" id="GO:0005886">
    <property type="term" value="C:plasma membrane"/>
    <property type="evidence" value="ECO:0007669"/>
    <property type="project" value="UniProtKB-SubCell"/>
</dbReference>
<keyword evidence="8" id="KW-0325">Glycoprotein</keyword>
<dbReference type="InterPro" id="IPR052192">
    <property type="entry name" value="Insect_Ionotropic_Sensory_Rcpt"/>
</dbReference>
<dbReference type="GO" id="GO:0050906">
    <property type="term" value="P:detection of stimulus involved in sensory perception"/>
    <property type="evidence" value="ECO:0007669"/>
    <property type="project" value="UniProtKB-ARBA"/>
</dbReference>
<keyword evidence="5 9" id="KW-1133">Transmembrane helix</keyword>
<protein>
    <submittedName>
        <fullName evidence="12">Ionotropic receptor 135</fullName>
    </submittedName>
</protein>
<dbReference type="PANTHER" id="PTHR42643:SF24">
    <property type="entry name" value="IONOTROPIC RECEPTOR 60A"/>
    <property type="match status" value="1"/>
</dbReference>
<name>A0A6A0HCA5_HYAAZ</name>
<feature type="signal peptide" evidence="10">
    <location>
        <begin position="1"/>
        <end position="17"/>
    </location>
</feature>
<evidence type="ECO:0000256" key="5">
    <source>
        <dbReference type="ARBA" id="ARBA00022989"/>
    </source>
</evidence>
<dbReference type="AlphaFoldDB" id="A0A6A0HCA5"/>
<keyword evidence="7 12" id="KW-0675">Receptor</keyword>
<dbReference type="InterPro" id="IPR001320">
    <property type="entry name" value="Iontro_rcpt_C"/>
</dbReference>
<organism evidence="12">
    <name type="scientific">Hyalella azteca</name>
    <name type="common">Amphipod</name>
    <dbReference type="NCBI Taxonomy" id="294128"/>
    <lineage>
        <taxon>Eukaryota</taxon>
        <taxon>Metazoa</taxon>
        <taxon>Ecdysozoa</taxon>
        <taxon>Arthropoda</taxon>
        <taxon>Crustacea</taxon>
        <taxon>Multicrustacea</taxon>
        <taxon>Malacostraca</taxon>
        <taxon>Eumalacostraca</taxon>
        <taxon>Peracarida</taxon>
        <taxon>Amphipoda</taxon>
        <taxon>Senticaudata</taxon>
        <taxon>Talitrida</taxon>
        <taxon>Talitroidea</taxon>
        <taxon>Hyalellidae</taxon>
        <taxon>Hyalella</taxon>
    </lineage>
</organism>
<comment type="caution">
    <text evidence="12">The sequence shown here is derived from an EMBL/GenBank/DDBJ whole genome shotgun (WGS) entry which is preliminary data.</text>
</comment>
<proteinExistence type="inferred from homology"/>
<evidence type="ECO:0000256" key="8">
    <source>
        <dbReference type="ARBA" id="ARBA00023180"/>
    </source>
</evidence>
<comment type="similarity">
    <text evidence="2">Belongs to the glutamate-gated ion channel (TC 1.A.10.1) family.</text>
</comment>
<dbReference type="GO" id="GO:0015276">
    <property type="term" value="F:ligand-gated monoatomic ion channel activity"/>
    <property type="evidence" value="ECO:0007669"/>
    <property type="project" value="InterPro"/>
</dbReference>
<keyword evidence="6 9" id="KW-0472">Membrane</keyword>
<feature type="non-terminal residue" evidence="12">
    <location>
        <position position="1"/>
    </location>
</feature>
<evidence type="ECO:0000313" key="12">
    <source>
        <dbReference type="EMBL" id="KAA0202537.1"/>
    </source>
</evidence>
<evidence type="ECO:0000256" key="10">
    <source>
        <dbReference type="SAM" id="SignalP"/>
    </source>
</evidence>